<dbReference type="PANTHER" id="PTHR30290">
    <property type="entry name" value="PERIPLASMIC BINDING COMPONENT OF ABC TRANSPORTER"/>
    <property type="match status" value="1"/>
</dbReference>
<proteinExistence type="inferred from homology"/>
<organism evidence="8 9">
    <name type="scientific">Salininema proteolyticum</name>
    <dbReference type="NCBI Taxonomy" id="1607685"/>
    <lineage>
        <taxon>Bacteria</taxon>
        <taxon>Bacillati</taxon>
        <taxon>Actinomycetota</taxon>
        <taxon>Actinomycetes</taxon>
        <taxon>Glycomycetales</taxon>
        <taxon>Glycomycetaceae</taxon>
        <taxon>Salininema</taxon>
    </lineage>
</organism>
<dbReference type="SUPFAM" id="SSF53850">
    <property type="entry name" value="Periplasmic binding protein-like II"/>
    <property type="match status" value="1"/>
</dbReference>
<dbReference type="Gene3D" id="3.10.105.10">
    <property type="entry name" value="Dipeptide-binding Protein, Domain 3"/>
    <property type="match status" value="1"/>
</dbReference>
<name>A0ABV8U3W0_9ACTN</name>
<keyword evidence="3" id="KW-0813">Transport</keyword>
<gene>
    <name evidence="8" type="ORF">ACFPET_21600</name>
</gene>
<evidence type="ECO:0000256" key="2">
    <source>
        <dbReference type="ARBA" id="ARBA00005695"/>
    </source>
</evidence>
<dbReference type="EMBL" id="JBHSDK010000061">
    <property type="protein sequence ID" value="MFC4337794.1"/>
    <property type="molecule type" value="Genomic_DNA"/>
</dbReference>
<accession>A0ABV8U3W0</accession>
<keyword evidence="4 6" id="KW-0732">Signal</keyword>
<evidence type="ECO:0000313" key="8">
    <source>
        <dbReference type="EMBL" id="MFC4337794.1"/>
    </source>
</evidence>
<evidence type="ECO:0000256" key="4">
    <source>
        <dbReference type="ARBA" id="ARBA00022729"/>
    </source>
</evidence>
<evidence type="ECO:0000313" key="9">
    <source>
        <dbReference type="Proteomes" id="UP001595823"/>
    </source>
</evidence>
<dbReference type="Pfam" id="PF00496">
    <property type="entry name" value="SBP_bac_5"/>
    <property type="match status" value="1"/>
</dbReference>
<sequence>MTAKKSPGRRGRLPGAAAAAVLAAGLAPVGPAQAQDDDTDRLMIAYDQELDTFNPFKQQFVISYNLSLLAYDTLIRTDAESFAPSPGLATEWEESDDGLTWTFTIREGAEWSDGEPLTAEDVEYTYDLLIENEDIRDWNIDFAGNLVDAEAPDDTTFVLTLEEPAPNDILYGGTYIVPEHIWSGFDDPADPTANDALPIVGSGPFQTVEYQINEFIRLEANPGYWDGAPGFDEIVYVVYSEPDAAVAALEAGEVDIVSKLNPAQAEALENADHVTVNNAQNRRFTSLNINHRAATADGDGFGDGHPALRDQAVRTALHTAIDKEALVDRVLDGSGDPGVGIMPEIFTDYHWDGGGDLVEFDIAEANGILDEAGYEKGPDGIRTMPDGGEKLTFRLYHHADNTDYATVVSFLTEWWEELGLEIEPEPIEMGTLNDKAYLGEYDIVFSGWGVGPNPSEIMGMYTCAVLPTKTDGTERSHENYFCDEEYDRLQAEQKLVADAAERRPMVERQQEILYDHAGTIWLYYQNNIEAYNSDKVANLTPQPADGGMITGQQGFLWAYHSATPVEGSEGSGATAASDNPTATILIAAAAAVVIGAGAFLIARRRRATADERE</sequence>
<keyword evidence="5" id="KW-1133">Transmembrane helix</keyword>
<comment type="caution">
    <text evidence="8">The sequence shown here is derived from an EMBL/GenBank/DDBJ whole genome shotgun (WGS) entry which is preliminary data.</text>
</comment>
<keyword evidence="9" id="KW-1185">Reference proteome</keyword>
<dbReference type="InterPro" id="IPR006311">
    <property type="entry name" value="TAT_signal"/>
</dbReference>
<dbReference type="InterPro" id="IPR030678">
    <property type="entry name" value="Peptide/Ni-bd"/>
</dbReference>
<evidence type="ECO:0000256" key="6">
    <source>
        <dbReference type="SAM" id="SignalP"/>
    </source>
</evidence>
<keyword evidence="5" id="KW-0812">Transmembrane</keyword>
<evidence type="ECO:0000256" key="1">
    <source>
        <dbReference type="ARBA" id="ARBA00004196"/>
    </source>
</evidence>
<dbReference type="Proteomes" id="UP001595823">
    <property type="component" value="Unassembled WGS sequence"/>
</dbReference>
<feature type="chain" id="PRO_5047303461" evidence="6">
    <location>
        <begin position="35"/>
        <end position="613"/>
    </location>
</feature>
<keyword evidence="5" id="KW-0472">Membrane</keyword>
<comment type="similarity">
    <text evidence="2">Belongs to the bacterial solute-binding protein 5 family.</text>
</comment>
<feature type="domain" description="Solute-binding protein family 5" evidence="7">
    <location>
        <begin position="84"/>
        <end position="458"/>
    </location>
</feature>
<reference evidence="9" key="1">
    <citation type="journal article" date="2019" name="Int. J. Syst. Evol. Microbiol.">
        <title>The Global Catalogue of Microorganisms (GCM) 10K type strain sequencing project: providing services to taxonomists for standard genome sequencing and annotation.</title>
        <authorList>
            <consortium name="The Broad Institute Genomics Platform"/>
            <consortium name="The Broad Institute Genome Sequencing Center for Infectious Disease"/>
            <person name="Wu L."/>
            <person name="Ma J."/>
        </authorList>
    </citation>
    <scope>NUCLEOTIDE SEQUENCE [LARGE SCALE GENOMIC DNA]</scope>
    <source>
        <strain evidence="9">IBRC-M 10908</strain>
    </source>
</reference>
<dbReference type="Gene3D" id="3.40.190.10">
    <property type="entry name" value="Periplasmic binding protein-like II"/>
    <property type="match status" value="1"/>
</dbReference>
<evidence type="ECO:0000256" key="3">
    <source>
        <dbReference type="ARBA" id="ARBA00022448"/>
    </source>
</evidence>
<dbReference type="RefSeq" id="WP_380625137.1">
    <property type="nucleotide sequence ID" value="NZ_JBHSDK010000061.1"/>
</dbReference>
<protein>
    <submittedName>
        <fullName evidence="8">ABC transporter substrate-binding protein</fullName>
    </submittedName>
</protein>
<feature type="signal peptide" evidence="6">
    <location>
        <begin position="1"/>
        <end position="34"/>
    </location>
</feature>
<comment type="subcellular location">
    <subcellularLocation>
        <location evidence="1">Cell envelope</location>
    </subcellularLocation>
</comment>
<feature type="transmembrane region" description="Helical" evidence="5">
    <location>
        <begin position="582"/>
        <end position="602"/>
    </location>
</feature>
<evidence type="ECO:0000256" key="5">
    <source>
        <dbReference type="SAM" id="Phobius"/>
    </source>
</evidence>
<dbReference type="PROSITE" id="PS51318">
    <property type="entry name" value="TAT"/>
    <property type="match status" value="1"/>
</dbReference>
<dbReference type="PIRSF" id="PIRSF002741">
    <property type="entry name" value="MppA"/>
    <property type="match status" value="1"/>
</dbReference>
<dbReference type="InterPro" id="IPR039424">
    <property type="entry name" value="SBP_5"/>
</dbReference>
<dbReference type="CDD" id="cd00995">
    <property type="entry name" value="PBP2_NikA_DppA_OppA_like"/>
    <property type="match status" value="1"/>
</dbReference>
<evidence type="ECO:0000259" key="7">
    <source>
        <dbReference type="Pfam" id="PF00496"/>
    </source>
</evidence>
<dbReference type="InterPro" id="IPR000914">
    <property type="entry name" value="SBP_5_dom"/>
</dbReference>
<dbReference type="PANTHER" id="PTHR30290:SF10">
    <property type="entry name" value="PERIPLASMIC OLIGOPEPTIDE-BINDING PROTEIN-RELATED"/>
    <property type="match status" value="1"/>
</dbReference>